<dbReference type="Gene3D" id="2.20.110.10">
    <property type="entry name" value="Histone H3 K4-specific methyltransferase SET7/9 N-terminal domain"/>
    <property type="match status" value="1"/>
</dbReference>
<evidence type="ECO:0000313" key="3">
    <source>
        <dbReference type="Proteomes" id="UP000184314"/>
    </source>
</evidence>
<evidence type="ECO:0000256" key="1">
    <source>
        <dbReference type="SAM" id="SignalP"/>
    </source>
</evidence>
<dbReference type="STRING" id="228958.SAMN04488007_2052"/>
<feature type="signal peptide" evidence="1">
    <location>
        <begin position="1"/>
        <end position="21"/>
    </location>
</feature>
<dbReference type="EMBL" id="FQZX01000001">
    <property type="protein sequence ID" value="SHJ94980.1"/>
    <property type="molecule type" value="Genomic_DNA"/>
</dbReference>
<dbReference type="RefSeq" id="WP_073243600.1">
    <property type="nucleotide sequence ID" value="NZ_FQZX01000001.1"/>
</dbReference>
<organism evidence="2 3">
    <name type="scientific">Maribacter aquivivus</name>
    <dbReference type="NCBI Taxonomy" id="228958"/>
    <lineage>
        <taxon>Bacteria</taxon>
        <taxon>Pseudomonadati</taxon>
        <taxon>Bacteroidota</taxon>
        <taxon>Flavobacteriia</taxon>
        <taxon>Flavobacteriales</taxon>
        <taxon>Flavobacteriaceae</taxon>
        <taxon>Maribacter</taxon>
    </lineage>
</organism>
<feature type="chain" id="PRO_5013019949" evidence="1">
    <location>
        <begin position="22"/>
        <end position="949"/>
    </location>
</feature>
<dbReference type="AlphaFoldDB" id="A0A1M6NGW6"/>
<dbReference type="Gene3D" id="3.90.930.1">
    <property type="match status" value="1"/>
</dbReference>
<dbReference type="SUPFAM" id="SSF82185">
    <property type="entry name" value="Histone H3 K4-specific methyltransferase SET7/9 N-terminal domain"/>
    <property type="match status" value="3"/>
</dbReference>
<accession>A0A1M6NGW6</accession>
<dbReference type="OrthoDB" id="830908at2"/>
<evidence type="ECO:0000313" key="2">
    <source>
        <dbReference type="EMBL" id="SHJ94980.1"/>
    </source>
</evidence>
<proteinExistence type="predicted"/>
<reference evidence="3" key="1">
    <citation type="submission" date="2016-11" db="EMBL/GenBank/DDBJ databases">
        <authorList>
            <person name="Varghese N."/>
            <person name="Submissions S."/>
        </authorList>
    </citation>
    <scope>NUCLEOTIDE SEQUENCE [LARGE SCALE GENOMIC DNA]</scope>
    <source>
        <strain evidence="3">DSM 16478</strain>
    </source>
</reference>
<dbReference type="Proteomes" id="UP000184314">
    <property type="component" value="Unassembled WGS sequence"/>
</dbReference>
<protein>
    <submittedName>
        <fullName evidence="2">Antitoxin component YwqK of the YwqJK toxin-antitoxin module</fullName>
    </submittedName>
</protein>
<sequence length="949" mass="108297">MRNYKIVLLLLLLLVASKLCAQKDTLYFNSKWNQTDKNNAAFFRLVPLEKEGDLYKVEDYYISGNLQMQGYWSNLENETLHGKVTWYFEDGTKSIESEYKNGVLEGANTIYKEGGLVSSKGTYKNNEPYSGSFIVYRLLQTYTNGVLNGEEISYADNGTIATTGINKNGKRFNGEFTNTQTEKTTYKNGRNDGITTSYYDLNFTQKKQSYAVVNGIKEGEEVSYYEDGKEKARGINKAGMSYNGSFYNEYTRKIATYKDGGFYGPLTTFNDQGKIISVREYVNGKVSGRVMSTGLFENKACECEYKEQEPFNGEECKGYDVYKYVDGQLVTLTSYNSENQDEKIEIQFFKEKEKTKKLVNLNGEAYELIYKNGKAYSGQDYNRISGSLTTFKNGTKEGPFQINKKYKDYIASGNYNQGVYDGKIEFENLQSKASTFCTYQNGKPIDGTAIYKDTIVSYKNGLKNGLETPMRAYGAYNSPFDSISRNYKEGKLHGQIQYFEESKLIAEGQYQNNKPFTGVFYEYSGGTSYTRKTYNEGAQLKEEYIAQKFKAIYEYKDNKLQQGKFYCNEELIAEGVYKTDGPFEGSFAILEKIDKNYFPEKYTLTHYKKGKKNGDETVVNFNKNSIEEVTQYKNGKILIKTIFLPFKDKVSLKGTYKNNMPFSGDFLTTLAINLPDTETKSSYQSVSHYENGQKSGMEYFTTMGSNMRVVLDSVSYKDGKPFQGNLLEVYNSDTLEHHYENGNLVQTNIYTWGLSKKPDAIVRYTDKGYKTSKERPSRDITSYSTEVIYTDNDPSEGTAIITGNGNEMGRFSFSEKGISNASFSFKEYDTNVTIESIALNKIALVFDLENMIIKFESTLKPMTTIKPSDVQDWLRLFYFGDGPASFYFDGEETPIATCMYKEGREYNGVTTNINKNGSYNYNLYKKGELVEDQKNITKQQLVQLINTKQ</sequence>
<gene>
    <name evidence="2" type="ORF">SAMN04488007_2052</name>
</gene>
<keyword evidence="3" id="KW-1185">Reference proteome</keyword>
<keyword evidence="1" id="KW-0732">Signal</keyword>
<name>A0A1M6NGW6_9FLAO</name>